<evidence type="ECO:0000256" key="3">
    <source>
        <dbReference type="ARBA" id="ARBA00023082"/>
    </source>
</evidence>
<dbReference type="InterPro" id="IPR036388">
    <property type="entry name" value="WH-like_DNA-bd_sf"/>
</dbReference>
<dbReference type="InterPro" id="IPR013324">
    <property type="entry name" value="RNA_pol_sigma_r3/r4-like"/>
</dbReference>
<sequence>MQVASGRPFDELLDPARRGDGPALAELWRRHAPAVARFVRGAGAEDPDAVVSDVFLGAFGGLARFHGDEGGFRALLFTIARRRLADEARRRARRVPTTDWQATDRLTAPSVETELFGTSTDTPEVLELVRGLPPDQRDVVLLRLVADLPIATVAAILGKRPGAVKSLQRRALDALRRQLTTTSGSPA</sequence>
<comment type="caution">
    <text evidence="7">The sequence shown here is derived from an EMBL/GenBank/DDBJ whole genome shotgun (WGS) entry which is preliminary data.</text>
</comment>
<name>A0ABP4F4H2_9ACTN</name>
<dbReference type="InterPro" id="IPR013249">
    <property type="entry name" value="RNA_pol_sigma70_r4_t2"/>
</dbReference>
<protein>
    <submittedName>
        <fullName evidence="7">RNA polymerase sigma factor</fullName>
    </submittedName>
</protein>
<dbReference type="Pfam" id="PF08281">
    <property type="entry name" value="Sigma70_r4_2"/>
    <property type="match status" value="1"/>
</dbReference>
<evidence type="ECO:0000259" key="5">
    <source>
        <dbReference type="Pfam" id="PF04542"/>
    </source>
</evidence>
<proteinExistence type="inferred from homology"/>
<dbReference type="SUPFAM" id="SSF88659">
    <property type="entry name" value="Sigma3 and sigma4 domains of RNA polymerase sigma factors"/>
    <property type="match status" value="1"/>
</dbReference>
<dbReference type="PANTHER" id="PTHR43133">
    <property type="entry name" value="RNA POLYMERASE ECF-TYPE SIGMA FACTO"/>
    <property type="match status" value="1"/>
</dbReference>
<comment type="similarity">
    <text evidence="1">Belongs to the sigma-70 factor family. ECF subfamily.</text>
</comment>
<evidence type="ECO:0000259" key="6">
    <source>
        <dbReference type="Pfam" id="PF08281"/>
    </source>
</evidence>
<dbReference type="PANTHER" id="PTHR43133:SF57">
    <property type="entry name" value="RNA POLYMERASE SIGMA-70 FACTOR"/>
    <property type="match status" value="1"/>
</dbReference>
<feature type="domain" description="RNA polymerase sigma factor 70 region 4 type 2" evidence="6">
    <location>
        <begin position="124"/>
        <end position="175"/>
    </location>
</feature>
<dbReference type="Gene3D" id="1.10.10.10">
    <property type="entry name" value="Winged helix-like DNA-binding domain superfamily/Winged helix DNA-binding domain"/>
    <property type="match status" value="1"/>
</dbReference>
<feature type="domain" description="RNA polymerase sigma-70 region 2" evidence="5">
    <location>
        <begin position="27"/>
        <end position="94"/>
    </location>
</feature>
<organism evidence="7 8">
    <name type="scientific">Nocardioides aquiterrae</name>
    <dbReference type="NCBI Taxonomy" id="203799"/>
    <lineage>
        <taxon>Bacteria</taxon>
        <taxon>Bacillati</taxon>
        <taxon>Actinomycetota</taxon>
        <taxon>Actinomycetes</taxon>
        <taxon>Propionibacteriales</taxon>
        <taxon>Nocardioidaceae</taxon>
        <taxon>Nocardioides</taxon>
    </lineage>
</organism>
<dbReference type="Proteomes" id="UP001499979">
    <property type="component" value="Unassembled WGS sequence"/>
</dbReference>
<keyword evidence="2" id="KW-0805">Transcription regulation</keyword>
<keyword evidence="8" id="KW-1185">Reference proteome</keyword>
<evidence type="ECO:0000313" key="7">
    <source>
        <dbReference type="EMBL" id="GAA1145345.1"/>
    </source>
</evidence>
<keyword evidence="3" id="KW-0731">Sigma factor</keyword>
<evidence type="ECO:0000313" key="8">
    <source>
        <dbReference type="Proteomes" id="UP001499979"/>
    </source>
</evidence>
<dbReference type="InterPro" id="IPR013325">
    <property type="entry name" value="RNA_pol_sigma_r2"/>
</dbReference>
<dbReference type="InterPro" id="IPR007627">
    <property type="entry name" value="RNA_pol_sigma70_r2"/>
</dbReference>
<dbReference type="InterPro" id="IPR039425">
    <property type="entry name" value="RNA_pol_sigma-70-like"/>
</dbReference>
<dbReference type="Gene3D" id="1.10.1740.10">
    <property type="match status" value="1"/>
</dbReference>
<gene>
    <name evidence="7" type="ORF">GCM10009606_25560</name>
</gene>
<dbReference type="InterPro" id="IPR014284">
    <property type="entry name" value="RNA_pol_sigma-70_dom"/>
</dbReference>
<reference evidence="8" key="1">
    <citation type="journal article" date="2019" name="Int. J. Syst. Evol. Microbiol.">
        <title>The Global Catalogue of Microorganisms (GCM) 10K type strain sequencing project: providing services to taxonomists for standard genome sequencing and annotation.</title>
        <authorList>
            <consortium name="The Broad Institute Genomics Platform"/>
            <consortium name="The Broad Institute Genome Sequencing Center for Infectious Disease"/>
            <person name="Wu L."/>
            <person name="Ma J."/>
        </authorList>
    </citation>
    <scope>NUCLEOTIDE SEQUENCE [LARGE SCALE GENOMIC DNA]</scope>
    <source>
        <strain evidence="8">JCM 11813</strain>
    </source>
</reference>
<dbReference type="EMBL" id="BAAAJE010000012">
    <property type="protein sequence ID" value="GAA1145345.1"/>
    <property type="molecule type" value="Genomic_DNA"/>
</dbReference>
<keyword evidence="4" id="KW-0804">Transcription</keyword>
<evidence type="ECO:0000256" key="1">
    <source>
        <dbReference type="ARBA" id="ARBA00010641"/>
    </source>
</evidence>
<dbReference type="CDD" id="cd06171">
    <property type="entry name" value="Sigma70_r4"/>
    <property type="match status" value="1"/>
</dbReference>
<dbReference type="SUPFAM" id="SSF88946">
    <property type="entry name" value="Sigma2 domain of RNA polymerase sigma factors"/>
    <property type="match status" value="1"/>
</dbReference>
<evidence type="ECO:0000256" key="2">
    <source>
        <dbReference type="ARBA" id="ARBA00023015"/>
    </source>
</evidence>
<dbReference type="NCBIfam" id="TIGR02937">
    <property type="entry name" value="sigma70-ECF"/>
    <property type="match status" value="1"/>
</dbReference>
<dbReference type="Pfam" id="PF04542">
    <property type="entry name" value="Sigma70_r2"/>
    <property type="match status" value="1"/>
</dbReference>
<accession>A0ABP4F4H2</accession>
<evidence type="ECO:0000256" key="4">
    <source>
        <dbReference type="ARBA" id="ARBA00023163"/>
    </source>
</evidence>